<dbReference type="RefSeq" id="WP_183554976.1">
    <property type="nucleotide sequence ID" value="NZ_JACHBX010000002.1"/>
</dbReference>
<dbReference type="SUPFAM" id="SSF103473">
    <property type="entry name" value="MFS general substrate transporter"/>
    <property type="match status" value="1"/>
</dbReference>
<feature type="transmembrane region" description="Helical" evidence="3">
    <location>
        <begin position="157"/>
        <end position="180"/>
    </location>
</feature>
<keyword evidence="5" id="KW-1185">Reference proteome</keyword>
<reference evidence="4 5" key="1">
    <citation type="submission" date="2020-08" db="EMBL/GenBank/DDBJ databases">
        <title>The Agave Microbiome: Exploring the role of microbial communities in plant adaptations to desert environments.</title>
        <authorList>
            <person name="Partida-Martinez L.P."/>
        </authorList>
    </citation>
    <scope>NUCLEOTIDE SEQUENCE [LARGE SCALE GENOMIC DNA]</scope>
    <source>
        <strain evidence="4 5">AT3.2</strain>
    </source>
</reference>
<dbReference type="InterPro" id="IPR036259">
    <property type="entry name" value="MFS_trans_sf"/>
</dbReference>
<keyword evidence="3" id="KW-0472">Membrane</keyword>
<dbReference type="Proteomes" id="UP000540787">
    <property type="component" value="Unassembled WGS sequence"/>
</dbReference>
<dbReference type="Pfam" id="PF05977">
    <property type="entry name" value="MFS_3"/>
    <property type="match status" value="1"/>
</dbReference>
<dbReference type="EMBL" id="JACHBX010000002">
    <property type="protein sequence ID" value="MBB6134438.1"/>
    <property type="molecule type" value="Genomic_DNA"/>
</dbReference>
<keyword evidence="2" id="KW-1003">Cell membrane</keyword>
<evidence type="ECO:0000256" key="3">
    <source>
        <dbReference type="SAM" id="Phobius"/>
    </source>
</evidence>
<evidence type="ECO:0000256" key="1">
    <source>
        <dbReference type="ARBA" id="ARBA00022448"/>
    </source>
</evidence>
<protein>
    <submittedName>
        <fullName evidence="4">MFS family permease</fullName>
    </submittedName>
</protein>
<name>A0A7W9X0W0_9BURK</name>
<accession>A0A7W9X0W0</accession>
<dbReference type="InterPro" id="IPR010290">
    <property type="entry name" value="TM_effector"/>
</dbReference>
<gene>
    <name evidence="4" type="ORF">HD842_002580</name>
</gene>
<keyword evidence="1" id="KW-0813">Transport</keyword>
<keyword evidence="3" id="KW-1133">Transmembrane helix</keyword>
<organism evidence="4 5">
    <name type="scientific">Massilia aurea</name>
    <dbReference type="NCBI Taxonomy" id="373040"/>
    <lineage>
        <taxon>Bacteria</taxon>
        <taxon>Pseudomonadati</taxon>
        <taxon>Pseudomonadota</taxon>
        <taxon>Betaproteobacteria</taxon>
        <taxon>Burkholderiales</taxon>
        <taxon>Oxalobacteraceae</taxon>
        <taxon>Telluria group</taxon>
        <taxon>Massilia</taxon>
    </lineage>
</organism>
<feature type="transmembrane region" description="Helical" evidence="3">
    <location>
        <begin position="88"/>
        <end position="118"/>
    </location>
</feature>
<feature type="transmembrane region" description="Helical" evidence="3">
    <location>
        <begin position="12"/>
        <end position="34"/>
    </location>
</feature>
<feature type="transmembrane region" description="Helical" evidence="3">
    <location>
        <begin position="40"/>
        <end position="67"/>
    </location>
</feature>
<dbReference type="AlphaFoldDB" id="A0A7W9X0W0"/>
<keyword evidence="3" id="KW-0812">Transmembrane</keyword>
<comment type="caution">
    <text evidence="4">The sequence shown here is derived from an EMBL/GenBank/DDBJ whole genome shotgun (WGS) entry which is preliminary data.</text>
</comment>
<sequence>MNHAPSRPRLLFNPLFRAIWIGIIASSLGSWLYAGAADTALLLAAVRMLTSLPMCLLALLSVIVSLYGQRHGHHQFAFQKMGSSTFAVSILTFLGCVGPWVTLCSAVLLGLCAAIAALSLQPVWLELLSKADVPGNLAFGAVGTNFGRAAWNVASGILATVIGPAAIFILSALSLGAAFIADRTKRIHHGVHHAH</sequence>
<evidence type="ECO:0000313" key="4">
    <source>
        <dbReference type="EMBL" id="MBB6134438.1"/>
    </source>
</evidence>
<evidence type="ECO:0000313" key="5">
    <source>
        <dbReference type="Proteomes" id="UP000540787"/>
    </source>
</evidence>
<proteinExistence type="predicted"/>
<evidence type="ECO:0000256" key="2">
    <source>
        <dbReference type="ARBA" id="ARBA00022475"/>
    </source>
</evidence>